<proteinExistence type="predicted"/>
<dbReference type="EMBL" id="LR031872">
    <property type="protein sequence ID" value="VDC96516.1"/>
    <property type="molecule type" value="Genomic_DNA"/>
</dbReference>
<dbReference type="AlphaFoldDB" id="A0A3P6ARM7"/>
<organism evidence="1">
    <name type="scientific">Brassica oleracea</name>
    <name type="common">Wild cabbage</name>
    <dbReference type="NCBI Taxonomy" id="3712"/>
    <lineage>
        <taxon>Eukaryota</taxon>
        <taxon>Viridiplantae</taxon>
        <taxon>Streptophyta</taxon>
        <taxon>Embryophyta</taxon>
        <taxon>Tracheophyta</taxon>
        <taxon>Spermatophyta</taxon>
        <taxon>Magnoliopsida</taxon>
        <taxon>eudicotyledons</taxon>
        <taxon>Gunneridae</taxon>
        <taxon>Pentapetalae</taxon>
        <taxon>rosids</taxon>
        <taxon>malvids</taxon>
        <taxon>Brassicales</taxon>
        <taxon>Brassicaceae</taxon>
        <taxon>Brassiceae</taxon>
        <taxon>Brassica</taxon>
    </lineage>
</organism>
<gene>
    <name evidence="1" type="ORF">BOLC3T19081H</name>
</gene>
<accession>A0A3P6ARM7</accession>
<name>A0A3P6ARM7_BRAOL</name>
<sequence length="167" mass="19098">MQHFQELVADCNLLDLPYVGSVFTWWNKRGLDLIGFFPNSYAEFDVGGVSDNARCLVTLTVRQASVRKPFKLFNFLIENVEFAPTNFAASVPPEAKGAEAVYTRLNRTHYGDLSSRTKVSFDDLCPCQTQVLINPCTATFQVEYEAATRWYHLSRIEEQLFQQKSRI</sequence>
<evidence type="ECO:0000313" key="1">
    <source>
        <dbReference type="EMBL" id="VDC96516.1"/>
    </source>
</evidence>
<protein>
    <submittedName>
        <fullName evidence="1">Uncharacterized protein</fullName>
    </submittedName>
</protein>
<reference evidence="1" key="1">
    <citation type="submission" date="2018-11" db="EMBL/GenBank/DDBJ databases">
        <authorList>
            <consortium name="Genoscope - CEA"/>
            <person name="William W."/>
        </authorList>
    </citation>
    <scope>NUCLEOTIDE SEQUENCE</scope>
</reference>